<accession>A0ABU7J326</accession>
<dbReference type="Proteomes" id="UP001336314">
    <property type="component" value="Unassembled WGS sequence"/>
</dbReference>
<protein>
    <submittedName>
        <fullName evidence="1">Type II toxin-antitoxin system YafO family toxin</fullName>
    </submittedName>
</protein>
<evidence type="ECO:0000313" key="1">
    <source>
        <dbReference type="EMBL" id="MEE2000909.1"/>
    </source>
</evidence>
<dbReference type="RefSeq" id="WP_330128038.1">
    <property type="nucleotide sequence ID" value="NZ_JAUHLI010000004.1"/>
</dbReference>
<dbReference type="InterPro" id="IPR020353">
    <property type="entry name" value="Toxin_YafO"/>
</dbReference>
<dbReference type="EMBL" id="JAUHLI010000004">
    <property type="protein sequence ID" value="MEE2000909.1"/>
    <property type="molecule type" value="Genomic_DNA"/>
</dbReference>
<reference evidence="1 2" key="1">
    <citation type="submission" date="2023-07" db="EMBL/GenBank/DDBJ databases">
        <title>Alkalimonas sp., MEB108 novel, alkaliphilic bacterium isolated from Lonar Lake, India.</title>
        <authorList>
            <person name="Joshi A."/>
            <person name="Thite S."/>
        </authorList>
    </citation>
    <scope>NUCLEOTIDE SEQUENCE [LARGE SCALE GENOMIC DNA]</scope>
    <source>
        <strain evidence="1 2">MEB108</strain>
    </source>
</reference>
<gene>
    <name evidence="1" type="ORF">QWY20_05545</name>
</gene>
<proteinExistence type="predicted"/>
<keyword evidence="2" id="KW-1185">Reference proteome</keyword>
<evidence type="ECO:0000313" key="2">
    <source>
        <dbReference type="Proteomes" id="UP001336314"/>
    </source>
</evidence>
<dbReference type="Pfam" id="PF13957">
    <property type="entry name" value="YafO_toxin"/>
    <property type="match status" value="1"/>
</dbReference>
<name>A0ABU7J326_9GAMM</name>
<comment type="caution">
    <text evidence="1">The sequence shown here is derived from an EMBL/GenBank/DDBJ whole genome shotgun (WGS) entry which is preliminary data.</text>
</comment>
<organism evidence="1 2">
    <name type="scientific">Alkalimonas cellulosilytica</name>
    <dbReference type="NCBI Taxonomy" id="3058395"/>
    <lineage>
        <taxon>Bacteria</taxon>
        <taxon>Pseudomonadati</taxon>
        <taxon>Pseudomonadota</taxon>
        <taxon>Gammaproteobacteria</taxon>
        <taxon>Alkalimonas</taxon>
    </lineage>
</organism>
<sequence length="131" mass="15017">MPVRVFVHERLKSTSPSHVLSKLIDDFKIYKATGKLPELFGRDVPYDFPFAVKEAGLQHIHIKDATSKNWTIHKISFNKTSDTALIYCQGAIQSDCFLLIAILESAHQTYRTMPLYLLELADIAEKFRESF</sequence>